<accession>A0A212EL45</accession>
<proteinExistence type="predicted"/>
<dbReference type="Proteomes" id="UP000007151">
    <property type="component" value="Unassembled WGS sequence"/>
</dbReference>
<organism evidence="1 2">
    <name type="scientific">Danaus plexippus plexippus</name>
    <dbReference type="NCBI Taxonomy" id="278856"/>
    <lineage>
        <taxon>Eukaryota</taxon>
        <taxon>Metazoa</taxon>
        <taxon>Ecdysozoa</taxon>
        <taxon>Arthropoda</taxon>
        <taxon>Hexapoda</taxon>
        <taxon>Insecta</taxon>
        <taxon>Pterygota</taxon>
        <taxon>Neoptera</taxon>
        <taxon>Endopterygota</taxon>
        <taxon>Lepidoptera</taxon>
        <taxon>Glossata</taxon>
        <taxon>Ditrysia</taxon>
        <taxon>Papilionoidea</taxon>
        <taxon>Nymphalidae</taxon>
        <taxon>Danainae</taxon>
        <taxon>Danaini</taxon>
        <taxon>Danaina</taxon>
        <taxon>Danaus</taxon>
        <taxon>Danaus</taxon>
    </lineage>
</organism>
<comment type="caution">
    <text evidence="1">The sequence shown here is derived from an EMBL/GenBank/DDBJ whole genome shotgun (WGS) entry which is preliminary data.</text>
</comment>
<evidence type="ECO:0000313" key="2">
    <source>
        <dbReference type="Proteomes" id="UP000007151"/>
    </source>
</evidence>
<dbReference type="KEGG" id="dpl:KGM_213524"/>
<gene>
    <name evidence="1" type="ORF">KGM_213524</name>
</gene>
<dbReference type="AlphaFoldDB" id="A0A212EL45"/>
<name>A0A212EL45_DANPL</name>
<sequence length="58" mass="6581">MPQAALTLNRTTETSIIQLRLDKLQNVTQVLRLRIVPDANNSDGSEKCYAPLKLERRS</sequence>
<reference evidence="1 2" key="1">
    <citation type="journal article" date="2011" name="Cell">
        <title>The monarch butterfly genome yields insights into long-distance migration.</title>
        <authorList>
            <person name="Zhan S."/>
            <person name="Merlin C."/>
            <person name="Boore J.L."/>
            <person name="Reppert S.M."/>
        </authorList>
    </citation>
    <scope>NUCLEOTIDE SEQUENCE [LARGE SCALE GENOMIC DNA]</scope>
    <source>
        <strain evidence="1">F-2</strain>
    </source>
</reference>
<dbReference type="InParanoid" id="A0A212EL45"/>
<keyword evidence="2" id="KW-1185">Reference proteome</keyword>
<dbReference type="EMBL" id="AGBW02014142">
    <property type="protein sequence ID" value="OWR42199.1"/>
    <property type="molecule type" value="Genomic_DNA"/>
</dbReference>
<protein>
    <submittedName>
        <fullName evidence="1">Uncharacterized protein</fullName>
    </submittedName>
</protein>
<evidence type="ECO:0000313" key="1">
    <source>
        <dbReference type="EMBL" id="OWR42199.1"/>
    </source>
</evidence>